<dbReference type="PANTHER" id="PTHR43191">
    <property type="entry name" value="RRNA METHYLTRANSFERASE 3"/>
    <property type="match status" value="1"/>
</dbReference>
<dbReference type="Pfam" id="PF08032">
    <property type="entry name" value="SpoU_sub_bind"/>
    <property type="match status" value="1"/>
</dbReference>
<reference evidence="5 6" key="1">
    <citation type="submission" date="2019-06" db="EMBL/GenBank/DDBJ databases">
        <title>Sequencing the genomes of 1000 actinobacteria strains.</title>
        <authorList>
            <person name="Klenk H.-P."/>
        </authorList>
    </citation>
    <scope>NUCLEOTIDE SEQUENCE [LARGE SCALE GENOMIC DNA]</scope>
    <source>
        <strain evidence="5 6">DSM 18031</strain>
    </source>
</reference>
<accession>A0A543I3Z2</accession>
<dbReference type="GO" id="GO:0006396">
    <property type="term" value="P:RNA processing"/>
    <property type="evidence" value="ECO:0007669"/>
    <property type="project" value="InterPro"/>
</dbReference>
<feature type="domain" description="RNA 2-O ribose methyltransferase substrate binding" evidence="4">
    <location>
        <begin position="47"/>
        <end position="122"/>
    </location>
</feature>
<keyword evidence="6" id="KW-1185">Reference proteome</keyword>
<organism evidence="5 6">
    <name type="scientific">Klugiella xanthotipulae</name>
    <dbReference type="NCBI Taxonomy" id="244735"/>
    <lineage>
        <taxon>Bacteria</taxon>
        <taxon>Bacillati</taxon>
        <taxon>Actinomycetota</taxon>
        <taxon>Actinomycetes</taxon>
        <taxon>Micrococcales</taxon>
        <taxon>Microbacteriaceae</taxon>
        <taxon>Klugiella</taxon>
    </lineage>
</organism>
<dbReference type="GO" id="GO:0008173">
    <property type="term" value="F:RNA methyltransferase activity"/>
    <property type="evidence" value="ECO:0007669"/>
    <property type="project" value="InterPro"/>
</dbReference>
<evidence type="ECO:0000256" key="3">
    <source>
        <dbReference type="ARBA" id="ARBA00022679"/>
    </source>
</evidence>
<dbReference type="PANTHER" id="PTHR43191:SF2">
    <property type="entry name" value="RRNA METHYLTRANSFERASE 3, MITOCHONDRIAL"/>
    <property type="match status" value="1"/>
</dbReference>
<evidence type="ECO:0000259" key="4">
    <source>
        <dbReference type="SMART" id="SM00967"/>
    </source>
</evidence>
<keyword evidence="3 5" id="KW-0808">Transferase</keyword>
<dbReference type="InterPro" id="IPR029026">
    <property type="entry name" value="tRNA_m1G_MTases_N"/>
</dbReference>
<dbReference type="Gene3D" id="3.30.1330.30">
    <property type="match status" value="1"/>
</dbReference>
<evidence type="ECO:0000256" key="1">
    <source>
        <dbReference type="ARBA" id="ARBA00007228"/>
    </source>
</evidence>
<dbReference type="InterPro" id="IPR029028">
    <property type="entry name" value="Alpha/beta_knot_MTases"/>
</dbReference>
<comment type="caution">
    <text evidence="5">The sequence shown here is derived from an EMBL/GenBank/DDBJ whole genome shotgun (WGS) entry which is preliminary data.</text>
</comment>
<dbReference type="SUPFAM" id="SSF75217">
    <property type="entry name" value="alpha/beta knot"/>
    <property type="match status" value="1"/>
</dbReference>
<evidence type="ECO:0000313" key="6">
    <source>
        <dbReference type="Proteomes" id="UP000318331"/>
    </source>
</evidence>
<dbReference type="Gene3D" id="3.40.1280.10">
    <property type="match status" value="1"/>
</dbReference>
<name>A0A543I3Z2_9MICO</name>
<evidence type="ECO:0000313" key="5">
    <source>
        <dbReference type="EMBL" id="TQM65314.1"/>
    </source>
</evidence>
<dbReference type="InterPro" id="IPR013123">
    <property type="entry name" value="SpoU_subst-bd"/>
</dbReference>
<dbReference type="SMART" id="SM00967">
    <property type="entry name" value="SpoU_sub_bind"/>
    <property type="match status" value="1"/>
</dbReference>
<evidence type="ECO:0000256" key="2">
    <source>
        <dbReference type="ARBA" id="ARBA00022603"/>
    </source>
</evidence>
<dbReference type="Proteomes" id="UP000318331">
    <property type="component" value="Unassembled WGS sequence"/>
</dbReference>
<dbReference type="InterPro" id="IPR051259">
    <property type="entry name" value="rRNA_Methyltransferase"/>
</dbReference>
<dbReference type="SUPFAM" id="SSF55315">
    <property type="entry name" value="L30e-like"/>
    <property type="match status" value="1"/>
</dbReference>
<keyword evidence="2 5" id="KW-0489">Methyltransferase</keyword>
<dbReference type="InterPro" id="IPR001537">
    <property type="entry name" value="SpoU_MeTrfase"/>
</dbReference>
<dbReference type="AlphaFoldDB" id="A0A543I3Z2"/>
<protein>
    <submittedName>
        <fullName evidence="5">TrmH family RNA methyltransferase</fullName>
    </submittedName>
</protein>
<dbReference type="GO" id="GO:0005737">
    <property type="term" value="C:cytoplasm"/>
    <property type="evidence" value="ECO:0007669"/>
    <property type="project" value="UniProtKB-ARBA"/>
</dbReference>
<dbReference type="CDD" id="cd18095">
    <property type="entry name" value="SpoU-like_rRNA-MTase"/>
    <property type="match status" value="1"/>
</dbReference>
<dbReference type="EMBL" id="VFPN01000001">
    <property type="protein sequence ID" value="TQM65314.1"/>
    <property type="molecule type" value="Genomic_DNA"/>
</dbReference>
<dbReference type="GO" id="GO:0003723">
    <property type="term" value="F:RNA binding"/>
    <property type="evidence" value="ECO:0007669"/>
    <property type="project" value="InterPro"/>
</dbReference>
<dbReference type="Pfam" id="PF00588">
    <property type="entry name" value="SpoU_methylase"/>
    <property type="match status" value="1"/>
</dbReference>
<gene>
    <name evidence="5" type="ORF">FB466_0108</name>
</gene>
<comment type="similarity">
    <text evidence="1">Belongs to the class IV-like SAM-binding methyltransferase superfamily. RNA methyltransferase TrmH family.</text>
</comment>
<proteinExistence type="inferred from homology"/>
<dbReference type="GO" id="GO:0032259">
    <property type="term" value="P:methylation"/>
    <property type="evidence" value="ECO:0007669"/>
    <property type="project" value="UniProtKB-KW"/>
</dbReference>
<sequence length="290" mass="30834">MPPVGETTADIRRAYTGTMLENPRSARVRSIASLAKKNIRQETGYFLLEGPQAVREALSYRPELLTELFGTPTAIERYPEIVKLAEAAGHEFEFVTEQVLTALADTVTPQGFVAVCRQFPTALKDIFAGEPTLLVILNEVRDPGNAGTIIRAADSAGADGVILAGRSVDLFNPKVVRSTTGSLFHIPVAVDATLEDVRGRVNEAGLTLLAADIKGDSLLAAREDGTLARPTAWLFGNEARGLNDADLAMADRALTVPIYGTAESMNLATAASVCLYESAFSQRAGGAVEA</sequence>
<dbReference type="InterPro" id="IPR029064">
    <property type="entry name" value="Ribosomal_eL30-like_sf"/>
</dbReference>